<proteinExistence type="predicted"/>
<keyword evidence="2" id="KW-1185">Reference proteome</keyword>
<dbReference type="SUPFAM" id="SSF57889">
    <property type="entry name" value="Cysteine-rich domain"/>
    <property type="match status" value="1"/>
</dbReference>
<comment type="caution">
    <text evidence="1">The sequence shown here is derived from an EMBL/GenBank/DDBJ whole genome shotgun (WGS) entry which is preliminary data.</text>
</comment>
<dbReference type="AlphaFoldDB" id="A0A1R2CHA9"/>
<dbReference type="EMBL" id="MPUH01000151">
    <property type="protein sequence ID" value="OMJ88412.1"/>
    <property type="molecule type" value="Genomic_DNA"/>
</dbReference>
<dbReference type="Proteomes" id="UP000187209">
    <property type="component" value="Unassembled WGS sequence"/>
</dbReference>
<evidence type="ECO:0000313" key="2">
    <source>
        <dbReference type="Proteomes" id="UP000187209"/>
    </source>
</evidence>
<accession>A0A1R2CHA9</accession>
<protein>
    <submittedName>
        <fullName evidence="1">Uncharacterized protein</fullName>
    </submittedName>
</protein>
<sequence length="228" mass="26610">MVKCIFCQKTGRKLETCSLCKRTFHSKCGRLHKVNIEDNCCSLTECQVSKMRKSDKICHRCGNLVSYDRYKSCNSCDKSFCSRCLKYRYKTEISEIGLDWECFICNKTCACKDCRREATDAKSKKFLETIPSESHICHQCNKRINTGKYSFCDKCKNFICYLCTEIYYKNLENCPICLDICTCTACGDSRFNKDFPGFNKGVDLRTLYPYDLENIFYINGFWVRSINL</sequence>
<reference evidence="1 2" key="1">
    <citation type="submission" date="2016-11" db="EMBL/GenBank/DDBJ databases">
        <title>The macronuclear genome of Stentor coeruleus: a giant cell with tiny introns.</title>
        <authorList>
            <person name="Slabodnick M."/>
            <person name="Ruby J.G."/>
            <person name="Reiff S.B."/>
            <person name="Swart E.C."/>
            <person name="Gosai S."/>
            <person name="Prabakaran S."/>
            <person name="Witkowska E."/>
            <person name="Larue G.E."/>
            <person name="Fisher S."/>
            <person name="Freeman R.M."/>
            <person name="Gunawardena J."/>
            <person name="Chu W."/>
            <person name="Stover N.A."/>
            <person name="Gregory B.D."/>
            <person name="Nowacki M."/>
            <person name="Derisi J."/>
            <person name="Roy S.W."/>
            <person name="Marshall W.F."/>
            <person name="Sood P."/>
        </authorList>
    </citation>
    <scope>NUCLEOTIDE SEQUENCE [LARGE SCALE GENOMIC DNA]</scope>
    <source>
        <strain evidence="1">WM001</strain>
    </source>
</reference>
<name>A0A1R2CHA9_9CILI</name>
<gene>
    <name evidence="1" type="ORF">SteCoe_9631</name>
</gene>
<dbReference type="OrthoDB" id="6270329at2759"/>
<organism evidence="1 2">
    <name type="scientific">Stentor coeruleus</name>
    <dbReference type="NCBI Taxonomy" id="5963"/>
    <lineage>
        <taxon>Eukaryota</taxon>
        <taxon>Sar</taxon>
        <taxon>Alveolata</taxon>
        <taxon>Ciliophora</taxon>
        <taxon>Postciliodesmatophora</taxon>
        <taxon>Heterotrichea</taxon>
        <taxon>Heterotrichida</taxon>
        <taxon>Stentoridae</taxon>
        <taxon>Stentor</taxon>
    </lineage>
</organism>
<evidence type="ECO:0000313" key="1">
    <source>
        <dbReference type="EMBL" id="OMJ88412.1"/>
    </source>
</evidence>
<dbReference type="InterPro" id="IPR046349">
    <property type="entry name" value="C1-like_sf"/>
</dbReference>